<dbReference type="EMBL" id="JAHSPG010000001">
    <property type="protein sequence ID" value="MBV4355854.1"/>
    <property type="molecule type" value="Genomic_DNA"/>
</dbReference>
<dbReference type="RefSeq" id="WP_217789400.1">
    <property type="nucleotide sequence ID" value="NZ_JAHSPG010000001.1"/>
</dbReference>
<keyword evidence="3" id="KW-1185">Reference proteome</keyword>
<evidence type="ECO:0000313" key="3">
    <source>
        <dbReference type="Proteomes" id="UP000812270"/>
    </source>
</evidence>
<proteinExistence type="predicted"/>
<gene>
    <name evidence="2" type="ORF">KTO63_01760</name>
</gene>
<dbReference type="AlphaFoldDB" id="A0A9E2S7E2"/>
<protein>
    <submittedName>
        <fullName evidence="2">Uncharacterized protein</fullName>
    </submittedName>
</protein>
<accession>A0A9E2S7E2</accession>
<feature type="region of interest" description="Disordered" evidence="1">
    <location>
        <begin position="113"/>
        <end position="133"/>
    </location>
</feature>
<organism evidence="2 3">
    <name type="scientific">Pinibacter aurantiacus</name>
    <dbReference type="NCBI Taxonomy" id="2851599"/>
    <lineage>
        <taxon>Bacteria</taxon>
        <taxon>Pseudomonadati</taxon>
        <taxon>Bacteroidota</taxon>
        <taxon>Chitinophagia</taxon>
        <taxon>Chitinophagales</taxon>
        <taxon>Chitinophagaceae</taxon>
        <taxon>Pinibacter</taxon>
    </lineage>
</organism>
<evidence type="ECO:0000256" key="1">
    <source>
        <dbReference type="SAM" id="MobiDB-lite"/>
    </source>
</evidence>
<name>A0A9E2S7E2_9BACT</name>
<dbReference type="Proteomes" id="UP000812270">
    <property type="component" value="Unassembled WGS sequence"/>
</dbReference>
<reference evidence="2" key="1">
    <citation type="submission" date="2021-06" db="EMBL/GenBank/DDBJ databases">
        <authorList>
            <person name="Huq M.A."/>
        </authorList>
    </citation>
    <scope>NUCLEOTIDE SEQUENCE</scope>
    <source>
        <strain evidence="2">MAH-26</strain>
    </source>
</reference>
<comment type="caution">
    <text evidence="2">The sequence shown here is derived from an EMBL/GenBank/DDBJ whole genome shotgun (WGS) entry which is preliminary data.</text>
</comment>
<evidence type="ECO:0000313" key="2">
    <source>
        <dbReference type="EMBL" id="MBV4355854.1"/>
    </source>
</evidence>
<sequence length="133" mass="15385">MATGYTAHKDWGIGYVLNKLEKKEYTLKLRREATCLYCFELNNWILPEDFMVDEYYHFGEAADPDAERILYAISLSNGLRGFLIDSCNAYTDNISLQMVLKFRLNDLRNSAGDYSNMNNEEPTKAINSDNQNF</sequence>